<comment type="caution">
    <text evidence="1">The sequence shown here is derived from an EMBL/GenBank/DDBJ whole genome shotgun (WGS) entry which is preliminary data.</text>
</comment>
<protein>
    <submittedName>
        <fullName evidence="1">Uncharacterized protein</fullName>
    </submittedName>
</protein>
<sequence length="41" mass="4788">MRAKIRFEKLLREAIKGYYKKQYLIDENRGGTNNGGNIKTV</sequence>
<accession>A0A840KES6</accession>
<dbReference type="Proteomes" id="UP000592180">
    <property type="component" value="Unassembled WGS sequence"/>
</dbReference>
<evidence type="ECO:0000313" key="1">
    <source>
        <dbReference type="EMBL" id="MBB4806043.1"/>
    </source>
</evidence>
<name>A0A840KES6_9FLAO</name>
<dbReference type="RefSeq" id="WP_262888900.1">
    <property type="nucleotide sequence ID" value="NZ_JACHLE010000001.1"/>
</dbReference>
<organism evidence="1 2">
    <name type="scientific">Chryseobacterium defluvii</name>
    <dbReference type="NCBI Taxonomy" id="160396"/>
    <lineage>
        <taxon>Bacteria</taxon>
        <taxon>Pseudomonadati</taxon>
        <taxon>Bacteroidota</taxon>
        <taxon>Flavobacteriia</taxon>
        <taxon>Flavobacteriales</taxon>
        <taxon>Weeksellaceae</taxon>
        <taxon>Chryseobacterium group</taxon>
        <taxon>Chryseobacterium</taxon>
    </lineage>
</organism>
<dbReference type="AlphaFoldDB" id="A0A840KES6"/>
<dbReference type="EMBL" id="JACHLE010000001">
    <property type="protein sequence ID" value="MBB4806043.1"/>
    <property type="molecule type" value="Genomic_DNA"/>
</dbReference>
<keyword evidence="2" id="KW-1185">Reference proteome</keyword>
<evidence type="ECO:0000313" key="2">
    <source>
        <dbReference type="Proteomes" id="UP000592180"/>
    </source>
</evidence>
<gene>
    <name evidence="1" type="ORF">HNP38_001315</name>
</gene>
<reference evidence="1 2" key="1">
    <citation type="submission" date="2020-08" db="EMBL/GenBank/DDBJ databases">
        <title>Functional genomics of gut bacteria from endangered species of beetles.</title>
        <authorList>
            <person name="Carlos-Shanley C."/>
        </authorList>
    </citation>
    <scope>NUCLEOTIDE SEQUENCE [LARGE SCALE GENOMIC DNA]</scope>
    <source>
        <strain evidence="1 2">S00151</strain>
    </source>
</reference>
<proteinExistence type="predicted"/>